<comment type="subcellular location">
    <subcellularLocation>
        <location evidence="1">Membrane</location>
        <topology evidence="1">Multi-pass membrane protein</topology>
    </subcellularLocation>
</comment>
<dbReference type="EMBL" id="JAIXCQ010000014">
    <property type="protein sequence ID" value="MCA5894877.1"/>
    <property type="molecule type" value="Genomic_DNA"/>
</dbReference>
<feature type="transmembrane region" description="Helical" evidence="6">
    <location>
        <begin position="139"/>
        <end position="156"/>
    </location>
</feature>
<feature type="compositionally biased region" description="Low complexity" evidence="5">
    <location>
        <begin position="18"/>
        <end position="33"/>
    </location>
</feature>
<reference evidence="7 8" key="1">
    <citation type="submission" date="2021-09" db="EMBL/GenBank/DDBJ databases">
        <title>Isoptericola luteus sp. nov., a novel bacterium isolated from Harbin, the capital city of Heilongjiang province.</title>
        <authorList>
            <person name="Li J."/>
        </authorList>
    </citation>
    <scope>NUCLEOTIDE SEQUENCE [LARGE SCALE GENOMIC DNA]</scope>
    <source>
        <strain evidence="7 8">NEAU-Y5</strain>
    </source>
</reference>
<evidence type="ECO:0000256" key="3">
    <source>
        <dbReference type="ARBA" id="ARBA00022989"/>
    </source>
</evidence>
<feature type="compositionally biased region" description="Pro residues" evidence="5">
    <location>
        <begin position="34"/>
        <end position="45"/>
    </location>
</feature>
<keyword evidence="4 6" id="KW-0472">Membrane</keyword>
<dbReference type="Pfam" id="PF09685">
    <property type="entry name" value="MamF_MmsF"/>
    <property type="match status" value="1"/>
</dbReference>
<evidence type="ECO:0000256" key="1">
    <source>
        <dbReference type="ARBA" id="ARBA00004141"/>
    </source>
</evidence>
<evidence type="ECO:0000256" key="2">
    <source>
        <dbReference type="ARBA" id="ARBA00022692"/>
    </source>
</evidence>
<evidence type="ECO:0000256" key="4">
    <source>
        <dbReference type="ARBA" id="ARBA00023136"/>
    </source>
</evidence>
<keyword evidence="2 6" id="KW-0812">Transmembrane</keyword>
<comment type="caution">
    <text evidence="7">The sequence shown here is derived from an EMBL/GenBank/DDBJ whole genome shotgun (WGS) entry which is preliminary data.</text>
</comment>
<accession>A0ABS7ZK26</accession>
<organism evidence="7 8">
    <name type="scientific">Isoptericola luteus</name>
    <dbReference type="NCBI Taxonomy" id="2879484"/>
    <lineage>
        <taxon>Bacteria</taxon>
        <taxon>Bacillati</taxon>
        <taxon>Actinomycetota</taxon>
        <taxon>Actinomycetes</taxon>
        <taxon>Micrococcales</taxon>
        <taxon>Promicromonosporaceae</taxon>
        <taxon>Isoptericola</taxon>
    </lineage>
</organism>
<dbReference type="Proteomes" id="UP001319870">
    <property type="component" value="Unassembled WGS sequence"/>
</dbReference>
<evidence type="ECO:0000256" key="6">
    <source>
        <dbReference type="SAM" id="Phobius"/>
    </source>
</evidence>
<feature type="transmembrane region" description="Helical" evidence="6">
    <location>
        <begin position="116"/>
        <end position="133"/>
    </location>
</feature>
<protein>
    <submittedName>
        <fullName evidence="7">DUF4870 domain-containing protein</fullName>
    </submittedName>
</protein>
<sequence length="172" mass="18527">MSQPPEGTPPQQPPYGEQPPHGGQPPYGEQPPSGGQPPYPPPPGGQQPYPQAYGAQPLAPADERMWAIVAHLGAPVGALVSAGVLGFLAPLVVWLVLRERSAYVADQAKEALNFQITLLIGYVVSIVLMFVVIGFFTATAIWVMSIVFGILAAVAANRHEWYRYPLTIRFIS</sequence>
<evidence type="ECO:0000313" key="7">
    <source>
        <dbReference type="EMBL" id="MCA5894877.1"/>
    </source>
</evidence>
<dbReference type="InterPro" id="IPR019109">
    <property type="entry name" value="MamF_MmsF"/>
</dbReference>
<evidence type="ECO:0000313" key="8">
    <source>
        <dbReference type="Proteomes" id="UP001319870"/>
    </source>
</evidence>
<feature type="region of interest" description="Disordered" evidence="5">
    <location>
        <begin position="1"/>
        <end position="54"/>
    </location>
</feature>
<feature type="transmembrane region" description="Helical" evidence="6">
    <location>
        <begin position="72"/>
        <end position="96"/>
    </location>
</feature>
<dbReference type="RefSeq" id="WP_225566613.1">
    <property type="nucleotide sequence ID" value="NZ_JAIXCQ010000014.1"/>
</dbReference>
<name>A0ABS7ZK26_9MICO</name>
<feature type="compositionally biased region" description="Pro residues" evidence="5">
    <location>
        <begin position="1"/>
        <end position="17"/>
    </location>
</feature>
<gene>
    <name evidence="7" type="ORF">LEP48_16190</name>
</gene>
<proteinExistence type="predicted"/>
<keyword evidence="8" id="KW-1185">Reference proteome</keyword>
<evidence type="ECO:0000256" key="5">
    <source>
        <dbReference type="SAM" id="MobiDB-lite"/>
    </source>
</evidence>
<keyword evidence="3 6" id="KW-1133">Transmembrane helix</keyword>